<evidence type="ECO:0000313" key="2">
    <source>
        <dbReference type="EMBL" id="BAE36793.1"/>
    </source>
</evidence>
<reference evidence="2" key="1">
    <citation type="journal article" date="1999" name="Methods Enzymol.">
        <title>High-efficiency full-length cDNA cloning.</title>
        <authorList>
            <person name="Carninci P."/>
            <person name="Hayashizaki Y."/>
        </authorList>
    </citation>
    <scope>NUCLEOTIDE SEQUENCE</scope>
    <source>
        <strain evidence="2">C57BL/6J</strain>
        <tissue evidence="2">In vitro fertilized eggs</tissue>
    </source>
</reference>
<reference evidence="2" key="3">
    <citation type="journal article" date="2000" name="Genome Res.">
        <title>RIKEN integrated sequence analysis (RISA) system--384-format sequencing pipeline with 384 multicapillary sequencer.</title>
        <authorList>
            <person name="Shibata K."/>
            <person name="Itoh M."/>
            <person name="Aizawa K."/>
            <person name="Nagaoka S."/>
            <person name="Sasaki N."/>
            <person name="Carninci P."/>
            <person name="Konno H."/>
            <person name="Akiyama J."/>
            <person name="Nishi K."/>
            <person name="Kitsunai T."/>
            <person name="Tashiro H."/>
            <person name="Itoh M."/>
            <person name="Sumi N."/>
            <person name="Ishii Y."/>
            <person name="Nakamura S."/>
            <person name="Hazama M."/>
            <person name="Nishine T."/>
            <person name="Harada A."/>
            <person name="Yamamoto R."/>
            <person name="Matsumoto H."/>
            <person name="Sakaguchi S."/>
            <person name="Ikegami T."/>
            <person name="Kashiwagi K."/>
            <person name="Fujiwake S."/>
            <person name="Inoue K."/>
            <person name="Togawa Y."/>
            <person name="Izawa M."/>
            <person name="Ohara E."/>
            <person name="Watahiki M."/>
            <person name="Yoneda Y."/>
            <person name="Ishikawa T."/>
            <person name="Ozawa K."/>
            <person name="Tanaka T."/>
            <person name="Matsuura S."/>
            <person name="Kawai J."/>
            <person name="Okazaki Y."/>
            <person name="Muramatsu M."/>
            <person name="Inoue Y."/>
            <person name="Kira A."/>
            <person name="Hayashizaki Y."/>
        </authorList>
    </citation>
    <scope>NUCLEOTIDE SEQUENCE</scope>
    <source>
        <strain evidence="2">C57BL/6J</strain>
        <tissue evidence="2">In vitro fertilized eggs</tissue>
    </source>
</reference>
<reference evidence="2" key="7">
    <citation type="journal article" date="2005" name="Science">
        <title>The Transcriptional Landscape of the Mammalian Genome.</title>
        <authorList>
            <consortium name="The FANTOM Consortium"/>
            <consortium name="Riken Genome Exploration Research Group and Genome Science Group (Genome Network Project Core Group)"/>
        </authorList>
    </citation>
    <scope>NUCLEOTIDE SEQUENCE</scope>
    <source>
        <strain evidence="2">C57BL/6J</strain>
        <tissue evidence="2">In vitro fertilized eggs</tissue>
    </source>
</reference>
<gene>
    <name evidence="3" type="primary">Rc3h1</name>
</gene>
<name>Q3TS82_MOUSE</name>
<keyword evidence="1" id="KW-0812">Transmembrane</keyword>
<evidence type="ECO:0000313" key="3">
    <source>
        <dbReference type="MGI" id="MGI:2685397"/>
    </source>
</evidence>
<feature type="transmembrane region" description="Helical" evidence="1">
    <location>
        <begin position="17"/>
        <end position="34"/>
    </location>
</feature>
<reference evidence="2" key="4">
    <citation type="journal article" date="2001" name="Nature">
        <title>Functional annotation of a full-length mouse cDNA collection.</title>
        <authorList>
            <consortium name="The RIKEN Genome Exploration Research Group Phase II Team and the FANTOM Consortium"/>
        </authorList>
    </citation>
    <scope>NUCLEOTIDE SEQUENCE</scope>
    <source>
        <strain evidence="2">C57BL/6J</strain>
        <tissue evidence="2">In vitro fertilized eggs</tissue>
    </source>
</reference>
<keyword evidence="1" id="KW-1133">Transmembrane helix</keyword>
<dbReference type="AGR" id="MGI:2685397"/>
<dbReference type="EMBL" id="AK162212">
    <property type="protein sequence ID" value="BAE36793.1"/>
    <property type="molecule type" value="mRNA"/>
</dbReference>
<sequence>MVSWSHGSHQSPETFCTHYHLFGWIFLSFFVLFLKNNFNIDSYLLGIELM</sequence>
<reference evidence="2" key="2">
    <citation type="journal article" date="2000" name="Genome Res.">
        <title>Normalization and subtraction of cap-trapper-selected cDNAs to prepare full-length cDNA libraries for rapid discovery of new genes.</title>
        <authorList>
            <person name="Carninci P."/>
            <person name="Shibata Y."/>
            <person name="Hayatsu N."/>
            <person name="Sugahara Y."/>
            <person name="Shibata K."/>
            <person name="Itoh M."/>
            <person name="Konno H."/>
            <person name="Okazaki Y."/>
            <person name="Muramatsu M."/>
            <person name="Hayashizaki Y."/>
        </authorList>
    </citation>
    <scope>NUCLEOTIDE SEQUENCE</scope>
    <source>
        <strain evidence="2">C57BL/6J</strain>
        <tissue evidence="2">In vitro fertilized eggs</tissue>
    </source>
</reference>
<proteinExistence type="evidence at transcript level"/>
<protein>
    <submittedName>
        <fullName evidence="2">Uncharacterized protein</fullName>
    </submittedName>
</protein>
<dbReference type="AlphaFoldDB" id="Q3TS82"/>
<accession>Q3TS82</accession>
<organism evidence="2">
    <name type="scientific">Mus musculus</name>
    <name type="common">Mouse</name>
    <dbReference type="NCBI Taxonomy" id="10090"/>
    <lineage>
        <taxon>Eukaryota</taxon>
        <taxon>Metazoa</taxon>
        <taxon>Chordata</taxon>
        <taxon>Craniata</taxon>
        <taxon>Vertebrata</taxon>
        <taxon>Euteleostomi</taxon>
        <taxon>Mammalia</taxon>
        <taxon>Eutheria</taxon>
        <taxon>Euarchontoglires</taxon>
        <taxon>Glires</taxon>
        <taxon>Rodentia</taxon>
        <taxon>Myomorpha</taxon>
        <taxon>Muroidea</taxon>
        <taxon>Muridae</taxon>
        <taxon>Murinae</taxon>
        <taxon>Mus</taxon>
        <taxon>Mus</taxon>
    </lineage>
</organism>
<reference evidence="2" key="8">
    <citation type="journal article" date="2005" name="Science">
        <title>Antisense Transcription in the Mammalian Transcriptome.</title>
        <authorList>
            <consortium name="RIKEN Genome Exploration Research Group and Genome Science Group (Genome Network Project Core Group) and the FANTOM Consortium"/>
        </authorList>
    </citation>
    <scope>NUCLEOTIDE SEQUENCE</scope>
    <source>
        <strain evidence="2">C57BL/6J</strain>
        <tissue evidence="2">In vitro fertilized eggs</tissue>
    </source>
</reference>
<reference evidence="2" key="5">
    <citation type="journal article" date="2002" name="Nature">
        <title>Analysis of the mouse transcriptome based on functional annotation of 60,770 full-length cDNAs.</title>
        <authorList>
            <consortium name="The FANTOM Consortium and the RIKEN Genome Exploration Research Group Phase I and II Team"/>
        </authorList>
    </citation>
    <scope>NUCLEOTIDE SEQUENCE</scope>
    <source>
        <strain evidence="2">C57BL/6J</strain>
        <tissue evidence="2">In vitro fertilized eggs</tissue>
    </source>
</reference>
<keyword evidence="1" id="KW-0472">Membrane</keyword>
<reference evidence="2" key="6">
    <citation type="submission" date="2004-04" db="EMBL/GenBank/DDBJ databases">
        <authorList>
            <person name="Arakawa T."/>
            <person name="Carninci P."/>
            <person name="Fukuda S."/>
            <person name="Hashizume W."/>
            <person name="Hayashida K."/>
            <person name="Hori F."/>
            <person name="Iida J."/>
            <person name="Imamura K."/>
            <person name="Imotani K."/>
            <person name="Itoh M."/>
            <person name="Kanagawa S."/>
            <person name="Kawai J."/>
            <person name="Kojima M."/>
            <person name="Konno H."/>
            <person name="Murata M."/>
            <person name="Nakamura M."/>
            <person name="Ninomiya N."/>
            <person name="Nishiyori H."/>
            <person name="Nomura K."/>
            <person name="Ohno M."/>
            <person name="Sakazume N."/>
            <person name="Sano H."/>
            <person name="Sasaki D."/>
            <person name="Shibata K."/>
            <person name="Shiraki T."/>
            <person name="Tagami M."/>
            <person name="Tagami Y."/>
            <person name="Waki K."/>
            <person name="Watahiki A."/>
            <person name="Muramatsu M."/>
            <person name="Hayashizaki Y."/>
        </authorList>
    </citation>
    <scope>NUCLEOTIDE SEQUENCE</scope>
    <source>
        <strain evidence="2">C57BL/6J</strain>
        <tissue evidence="2">In vitro fertilized eggs</tissue>
    </source>
</reference>
<evidence type="ECO:0000256" key="1">
    <source>
        <dbReference type="SAM" id="Phobius"/>
    </source>
</evidence>
<dbReference type="MGI" id="MGI:2685397">
    <property type="gene designation" value="Rc3h1"/>
</dbReference>